<evidence type="ECO:0000313" key="3">
    <source>
        <dbReference type="Proteomes" id="UP000034350"/>
    </source>
</evidence>
<gene>
    <name evidence="2" type="ORF">AAJ76_7600010363</name>
</gene>
<feature type="domain" description="ISXO2-like transposase" evidence="1">
    <location>
        <begin position="2"/>
        <end position="78"/>
    </location>
</feature>
<sequence>MQIVENRSTTTFLSIIDRICLPETIIHSDEWEVYMNIDNILGYKHLILNHSLNFVNPTNGPHTQHGESYWARQKFKIKK</sequence>
<keyword evidence="3" id="KW-1185">Reference proteome</keyword>
<dbReference type="InterPro" id="IPR024445">
    <property type="entry name" value="Tnp_ISXO2-like"/>
</dbReference>
<reference evidence="2 3" key="1">
    <citation type="journal article" date="2015" name="Environ. Microbiol.">
        <title>Genome analyses suggest the presence of polyploidy and recent human-driven expansions in eight global populations of the honeybee pathogen Nosema ceranae.</title>
        <authorList>
            <person name="Pelin A."/>
            <person name="Selman M."/>
            <person name="Aris-Brosou S."/>
            <person name="Farinelli L."/>
            <person name="Corradi N."/>
        </authorList>
    </citation>
    <scope>NUCLEOTIDE SEQUENCE [LARGE SCALE GENOMIC DNA]</scope>
    <source>
        <strain evidence="2 3">PA08 1199</strain>
    </source>
</reference>
<dbReference type="Pfam" id="PF12762">
    <property type="entry name" value="DDE_Tnp_IS1595"/>
    <property type="match status" value="1"/>
</dbReference>
<name>A0A0F9W9X3_9MICR</name>
<dbReference type="GeneID" id="36321325"/>
<dbReference type="AlphaFoldDB" id="A0A0F9W9X3"/>
<dbReference type="Proteomes" id="UP000034350">
    <property type="component" value="Unassembled WGS sequence"/>
</dbReference>
<dbReference type="VEuPathDB" id="MicrosporidiaDB:AAJ76_7600010363"/>
<proteinExistence type="predicted"/>
<dbReference type="RefSeq" id="XP_024330153.1">
    <property type="nucleotide sequence ID" value="XM_024476372.1"/>
</dbReference>
<dbReference type="EMBL" id="JPQZ01000075">
    <property type="protein sequence ID" value="KKO74411.1"/>
    <property type="molecule type" value="Genomic_DNA"/>
</dbReference>
<evidence type="ECO:0000259" key="1">
    <source>
        <dbReference type="Pfam" id="PF12762"/>
    </source>
</evidence>
<protein>
    <recommendedName>
        <fullName evidence="1">ISXO2-like transposase domain-containing protein</fullName>
    </recommendedName>
</protein>
<dbReference type="PANTHER" id="PTHR47163:SF2">
    <property type="entry name" value="SI:DKEY-17M8.2"/>
    <property type="match status" value="1"/>
</dbReference>
<evidence type="ECO:0000313" key="2">
    <source>
        <dbReference type="EMBL" id="KKO74411.1"/>
    </source>
</evidence>
<organism evidence="2 3">
    <name type="scientific">Vairimorpha ceranae</name>
    <dbReference type="NCBI Taxonomy" id="40302"/>
    <lineage>
        <taxon>Eukaryota</taxon>
        <taxon>Fungi</taxon>
        <taxon>Fungi incertae sedis</taxon>
        <taxon>Microsporidia</taxon>
        <taxon>Nosematidae</taxon>
        <taxon>Vairimorpha</taxon>
    </lineage>
</organism>
<dbReference type="OrthoDB" id="2194918at2759"/>
<accession>A0A0F9W9X3</accession>
<comment type="caution">
    <text evidence="2">The sequence shown here is derived from an EMBL/GenBank/DDBJ whole genome shotgun (WGS) entry which is preliminary data.</text>
</comment>
<dbReference type="InterPro" id="IPR053164">
    <property type="entry name" value="IS1016-like_transposase"/>
</dbReference>
<dbReference type="PANTHER" id="PTHR47163">
    <property type="entry name" value="DDE_TNP_IS1595 DOMAIN-CONTAINING PROTEIN"/>
    <property type="match status" value="1"/>
</dbReference>